<feature type="chain" id="PRO_5045005914" description="Cutinase" evidence="8">
    <location>
        <begin position="31"/>
        <end position="239"/>
    </location>
</feature>
<dbReference type="InterPro" id="IPR029058">
    <property type="entry name" value="AB_hydrolase_fold"/>
</dbReference>
<dbReference type="EMBL" id="JAYJJQ010000008">
    <property type="protein sequence ID" value="MEB3069550.1"/>
    <property type="molecule type" value="Genomic_DNA"/>
</dbReference>
<dbReference type="Gene3D" id="3.40.50.1820">
    <property type="entry name" value="alpha/beta hydrolase"/>
    <property type="match status" value="1"/>
</dbReference>
<evidence type="ECO:0000256" key="5">
    <source>
        <dbReference type="ARBA" id="ARBA00022729"/>
    </source>
</evidence>
<evidence type="ECO:0000313" key="9">
    <source>
        <dbReference type="EMBL" id="MEB3069550.1"/>
    </source>
</evidence>
<evidence type="ECO:0000256" key="7">
    <source>
        <dbReference type="ARBA" id="ARBA00023157"/>
    </source>
</evidence>
<dbReference type="RefSeq" id="WP_225397464.1">
    <property type="nucleotide sequence ID" value="NZ_JAYJJQ010000008.1"/>
</dbReference>
<comment type="caution">
    <text evidence="9">The sequence shown here is derived from an EMBL/GenBank/DDBJ whole genome shotgun (WGS) entry which is preliminary data.</text>
</comment>
<evidence type="ECO:0000313" key="10">
    <source>
        <dbReference type="Proteomes" id="UP001299283"/>
    </source>
</evidence>
<keyword evidence="5 8" id="KW-0732">Signal</keyword>
<dbReference type="SUPFAM" id="SSF53474">
    <property type="entry name" value="alpha/beta-Hydrolases"/>
    <property type="match status" value="1"/>
</dbReference>
<keyword evidence="3 8" id="KW-0719">Serine esterase</keyword>
<dbReference type="InterPro" id="IPR043580">
    <property type="entry name" value="CUTINASE_1"/>
</dbReference>
<protein>
    <recommendedName>
        <fullName evidence="8">Cutinase</fullName>
        <ecNumber evidence="8">3.1.1.-</ecNumber>
    </recommendedName>
</protein>
<evidence type="ECO:0000256" key="3">
    <source>
        <dbReference type="ARBA" id="ARBA00022487"/>
    </source>
</evidence>
<evidence type="ECO:0000256" key="4">
    <source>
        <dbReference type="ARBA" id="ARBA00022525"/>
    </source>
</evidence>
<gene>
    <name evidence="9" type="ORF">K5L39_10170</name>
</gene>
<dbReference type="PROSITE" id="PS00155">
    <property type="entry name" value="CUTINASE_1"/>
    <property type="match status" value="1"/>
</dbReference>
<comment type="function">
    <text evidence="8">Catalyzes the hydrolysis of complex carboxylic polyesters found in the cell wall of plants. Degrades cutin, a macromolecule that forms the structure of the plant cuticle.</text>
</comment>
<evidence type="ECO:0000256" key="2">
    <source>
        <dbReference type="ARBA" id="ARBA00007534"/>
    </source>
</evidence>
<evidence type="ECO:0000256" key="8">
    <source>
        <dbReference type="RuleBase" id="RU361263"/>
    </source>
</evidence>
<keyword evidence="4 8" id="KW-0964">Secreted</keyword>
<reference evidence="9 10" key="1">
    <citation type="submission" date="2023-12" db="EMBL/GenBank/DDBJ databases">
        <title>Description of new species of Mycobacterium terrae complex isolated from sewage at the Sao Paulo Zoological Park Foundation in Brazil.</title>
        <authorList>
            <person name="Romagnoli C.L."/>
            <person name="Conceicao E.C."/>
            <person name="Machado E."/>
            <person name="Barreto L.B.P.F."/>
            <person name="Sharma A."/>
            <person name="Silva N.M."/>
            <person name="Marques L.E."/>
            <person name="Juliana M.A."/>
            <person name="Lourenco M.C.S."/>
            <person name="Digiampietri L.A."/>
            <person name="Suffys P.N."/>
            <person name="Viana-Niero C."/>
        </authorList>
    </citation>
    <scope>NUCLEOTIDE SEQUENCE [LARGE SCALE GENOMIC DNA]</scope>
    <source>
        <strain evidence="9 10">MYC017</strain>
    </source>
</reference>
<name>A0ABU5YWQ9_9MYCO</name>
<organism evidence="9 10">
    <name type="scientific">[Mycobacterium] vasticus</name>
    <dbReference type="NCBI Taxonomy" id="2875777"/>
    <lineage>
        <taxon>Bacteria</taxon>
        <taxon>Bacillati</taxon>
        <taxon>Actinomycetota</taxon>
        <taxon>Actinomycetes</taxon>
        <taxon>Mycobacteriales</taxon>
        <taxon>Mycobacteriaceae</taxon>
        <taxon>Mycolicibacter</taxon>
    </lineage>
</organism>
<dbReference type="EC" id="3.1.1.-" evidence="8"/>
<keyword evidence="6 8" id="KW-0378">Hydrolase</keyword>
<comment type="similarity">
    <text evidence="2 8">Belongs to the cutinase family.</text>
</comment>
<keyword evidence="10" id="KW-1185">Reference proteome</keyword>
<comment type="subcellular location">
    <subcellularLocation>
        <location evidence="1 8">Secreted</location>
    </subcellularLocation>
</comment>
<dbReference type="PANTHER" id="PTHR33630:SF9">
    <property type="entry name" value="CUTINASE 4"/>
    <property type="match status" value="1"/>
</dbReference>
<accession>A0ABU5YWQ9</accession>
<dbReference type="Proteomes" id="UP001299283">
    <property type="component" value="Unassembled WGS sequence"/>
</dbReference>
<dbReference type="SMART" id="SM01110">
    <property type="entry name" value="Cutinase"/>
    <property type="match status" value="1"/>
</dbReference>
<dbReference type="InterPro" id="IPR000675">
    <property type="entry name" value="Cutinase/axe"/>
</dbReference>
<evidence type="ECO:0000256" key="1">
    <source>
        <dbReference type="ARBA" id="ARBA00004613"/>
    </source>
</evidence>
<keyword evidence="7" id="KW-1015">Disulfide bond</keyword>
<proteinExistence type="inferred from homology"/>
<dbReference type="Pfam" id="PF01083">
    <property type="entry name" value="Cutinase"/>
    <property type="match status" value="1"/>
</dbReference>
<feature type="signal peptide" evidence="8">
    <location>
        <begin position="1"/>
        <end position="30"/>
    </location>
</feature>
<dbReference type="PANTHER" id="PTHR33630">
    <property type="entry name" value="CUTINASE RV1984C-RELATED-RELATED"/>
    <property type="match status" value="1"/>
</dbReference>
<sequence>MSNLRSLSFAALAAAALSVTALLGASTAAAAPNAVTPSDCADVEVVFARGTFEGPGIGKVGNPFVDALRGRLPGQAVGVYAVNYPASVDFARAVDGVADVSNHLNDMAARCPATDIVLGGYSQGAAVSAYATSDTVPAGYVLPAGLTGPLAPAVADHVAAVALFGKPSANVVSVLQRGAPPIAIGPAFAGKTIDLCAAEDPICQPGGLNRGAHSAYVTNGMADQAADFAARQIAERHSA</sequence>
<evidence type="ECO:0000256" key="6">
    <source>
        <dbReference type="ARBA" id="ARBA00022801"/>
    </source>
</evidence>